<dbReference type="AlphaFoldDB" id="A0A174A948"/>
<proteinExistence type="predicted"/>
<gene>
    <name evidence="3" type="ORF">ERS852397_00922</name>
</gene>
<protein>
    <submittedName>
        <fullName evidence="3">DNA-binding protein, histone-like, putative</fullName>
    </submittedName>
</protein>
<name>A0A174A948_9BACE</name>
<reference evidence="3 4" key="1">
    <citation type="submission" date="2015-09" db="EMBL/GenBank/DDBJ databases">
        <authorList>
            <consortium name="Pathogen Informatics"/>
        </authorList>
    </citation>
    <scope>NUCLEOTIDE SEQUENCE [LARGE SCALE GENOMIC DNA]</scope>
    <source>
        <strain evidence="3 4">2789STDY5608840</strain>
    </source>
</reference>
<dbReference type="GO" id="GO:0003677">
    <property type="term" value="F:DNA binding"/>
    <property type="evidence" value="ECO:0007669"/>
    <property type="project" value="UniProtKB-KW"/>
</dbReference>
<sequence length="205" mass="23481">MSIRYDLYETPDIQQTGEQQPLHPRVVINGTVDQNEFLDRVHKFTGISRSLLSGAMQSFQNELRDLLANGWNVELGDIGYFSVSLQGPPIMKKEEVRAQSIRLKNINFRPSAQFKKEVGWQMRLERGESFTRSHGKGHSEEECLTIVNDHLGKYPCLTRADYCRLTGHDKQRALNELNAFIEQGVLMRYGAGKQVVYTKKYPCSV</sequence>
<dbReference type="EMBL" id="CYZH01000004">
    <property type="protein sequence ID" value="CUN84340.1"/>
    <property type="molecule type" value="Genomic_DNA"/>
</dbReference>
<evidence type="ECO:0000313" key="3">
    <source>
        <dbReference type="EMBL" id="CUN84340.1"/>
    </source>
</evidence>
<feature type="domain" description="HU" evidence="2">
    <location>
        <begin position="1"/>
        <end position="126"/>
    </location>
</feature>
<organism evidence="3 4">
    <name type="scientific">Bacteroides finegoldii</name>
    <dbReference type="NCBI Taxonomy" id="338188"/>
    <lineage>
        <taxon>Bacteria</taxon>
        <taxon>Pseudomonadati</taxon>
        <taxon>Bacteroidota</taxon>
        <taxon>Bacteroidia</taxon>
        <taxon>Bacteroidales</taxon>
        <taxon>Bacteroidaceae</taxon>
        <taxon>Bacteroides</taxon>
    </lineage>
</organism>
<evidence type="ECO:0000313" key="4">
    <source>
        <dbReference type="Proteomes" id="UP000095517"/>
    </source>
</evidence>
<dbReference type="InterPro" id="IPR010992">
    <property type="entry name" value="IHF-like_DNA-bd_dom_sf"/>
</dbReference>
<evidence type="ECO:0000259" key="2">
    <source>
        <dbReference type="Pfam" id="PF18291"/>
    </source>
</evidence>
<evidence type="ECO:0000256" key="1">
    <source>
        <dbReference type="ARBA" id="ARBA00023125"/>
    </source>
</evidence>
<dbReference type="SUPFAM" id="SSF47729">
    <property type="entry name" value="IHF-like DNA-binding proteins"/>
    <property type="match status" value="1"/>
</dbReference>
<dbReference type="InterPro" id="IPR041607">
    <property type="entry name" value="HU-HIG"/>
</dbReference>
<dbReference type="Gene3D" id="4.10.520.10">
    <property type="entry name" value="IHF-like DNA-binding proteins"/>
    <property type="match status" value="1"/>
</dbReference>
<dbReference type="Pfam" id="PF18291">
    <property type="entry name" value="HU-HIG"/>
    <property type="match status" value="1"/>
</dbReference>
<dbReference type="Proteomes" id="UP000095517">
    <property type="component" value="Unassembled WGS sequence"/>
</dbReference>
<dbReference type="RefSeq" id="WP_022274807.1">
    <property type="nucleotide sequence ID" value="NZ_CABIXA010000004.1"/>
</dbReference>
<accession>A0A174A948</accession>
<keyword evidence="1 3" id="KW-0238">DNA-binding</keyword>